<protein>
    <submittedName>
        <fullName evidence="3">Uncharacterized protein</fullName>
    </submittedName>
</protein>
<feature type="compositionally biased region" description="Basic and acidic residues" evidence="2">
    <location>
        <begin position="27"/>
        <end position="39"/>
    </location>
</feature>
<dbReference type="GO" id="GO:0008270">
    <property type="term" value="F:zinc ion binding"/>
    <property type="evidence" value="ECO:0007669"/>
    <property type="project" value="InterPro"/>
</dbReference>
<keyword evidence="4" id="KW-1185">Reference proteome</keyword>
<accession>A0A2R6QXJ5</accession>
<keyword evidence="1" id="KW-0507">mRNA processing</keyword>
<reference evidence="3 4" key="1">
    <citation type="submission" date="2018-02" db="EMBL/GenBank/DDBJ databases">
        <title>Genome sequence of the basidiomycete white-rot fungus Phlebia centrifuga.</title>
        <authorList>
            <person name="Granchi Z."/>
            <person name="Peng M."/>
            <person name="de Vries R.P."/>
            <person name="Hilden K."/>
            <person name="Makela M.R."/>
            <person name="Grigoriev I."/>
            <person name="Riley R."/>
        </authorList>
    </citation>
    <scope>NUCLEOTIDE SEQUENCE [LARGE SCALE GENOMIC DNA]</scope>
    <source>
        <strain evidence="3 4">FBCC195</strain>
    </source>
</reference>
<proteinExistence type="predicted"/>
<evidence type="ECO:0000256" key="1">
    <source>
        <dbReference type="ARBA" id="ARBA00022664"/>
    </source>
</evidence>
<organism evidence="3 4">
    <name type="scientific">Hermanssonia centrifuga</name>
    <dbReference type="NCBI Taxonomy" id="98765"/>
    <lineage>
        <taxon>Eukaryota</taxon>
        <taxon>Fungi</taxon>
        <taxon>Dikarya</taxon>
        <taxon>Basidiomycota</taxon>
        <taxon>Agaricomycotina</taxon>
        <taxon>Agaricomycetes</taxon>
        <taxon>Polyporales</taxon>
        <taxon>Meruliaceae</taxon>
        <taxon>Hermanssonia</taxon>
    </lineage>
</organism>
<comment type="caution">
    <text evidence="3">The sequence shown here is derived from an EMBL/GenBank/DDBJ whole genome shotgun (WGS) entry which is preliminary data.</text>
</comment>
<evidence type="ECO:0000313" key="4">
    <source>
        <dbReference type="Proteomes" id="UP000186601"/>
    </source>
</evidence>
<dbReference type="STRING" id="98765.A0A2R6QXJ5"/>
<dbReference type="InterPro" id="IPR036875">
    <property type="entry name" value="Znf_CCHC_sf"/>
</dbReference>
<name>A0A2R6QXJ5_9APHY</name>
<dbReference type="AlphaFoldDB" id="A0A2R6QXJ5"/>
<sequence length="97" mass="11160">MKRDEKKKKRCDYCKKLGHIKDKCQKLKSDEASKEDHGKGKGKLTTKIASTRSDDDEFLQLFMAQALAKRKDMSSKWLVDSGASAPMSSQRHWFSTY</sequence>
<evidence type="ECO:0000313" key="3">
    <source>
        <dbReference type="EMBL" id="PSS17116.1"/>
    </source>
</evidence>
<evidence type="ECO:0000256" key="2">
    <source>
        <dbReference type="SAM" id="MobiDB-lite"/>
    </source>
</evidence>
<gene>
    <name evidence="3" type="ORF">PHLCEN_2v3240</name>
</gene>
<feature type="region of interest" description="Disordered" evidence="2">
    <location>
        <begin position="27"/>
        <end position="47"/>
    </location>
</feature>
<dbReference type="GO" id="GO:0006397">
    <property type="term" value="P:mRNA processing"/>
    <property type="evidence" value="ECO:0007669"/>
    <property type="project" value="UniProtKB-KW"/>
</dbReference>
<dbReference type="EMBL" id="MLYV02000299">
    <property type="protein sequence ID" value="PSS17116.1"/>
    <property type="molecule type" value="Genomic_DNA"/>
</dbReference>
<dbReference type="SUPFAM" id="SSF57756">
    <property type="entry name" value="Retrovirus zinc finger-like domains"/>
    <property type="match status" value="1"/>
</dbReference>
<dbReference type="GO" id="GO:0003676">
    <property type="term" value="F:nucleic acid binding"/>
    <property type="evidence" value="ECO:0007669"/>
    <property type="project" value="InterPro"/>
</dbReference>
<dbReference type="Proteomes" id="UP000186601">
    <property type="component" value="Unassembled WGS sequence"/>
</dbReference>